<protein>
    <submittedName>
        <fullName evidence="1">Uncharacterized protein</fullName>
    </submittedName>
</protein>
<keyword evidence="2" id="KW-1185">Reference proteome</keyword>
<evidence type="ECO:0000313" key="2">
    <source>
        <dbReference type="Proteomes" id="UP000677898"/>
    </source>
</evidence>
<sequence>MPEVFARPEQTTQAPAVPTASLYNITAMRDGSDTVLKERSPCSAPLDMATIKLERLYALLMLFSQSDGGVLNGLNESNRQALAFLATDLALEAQVLVSLAHEAPHG</sequence>
<dbReference type="Proteomes" id="UP000677898">
    <property type="component" value="Chromosome"/>
</dbReference>
<reference evidence="1 2" key="1">
    <citation type="journal article" date="2021" name="Phytopathology">
        <title>Complete genome sequence of Ralstonia syzygii subsp. indonesiensis strain LLRS-1, isolated from wilted tobacco in China.</title>
        <authorList>
            <person name="Lu C.H."/>
            <person name="Li J.Y."/>
            <person name="Mi M.G."/>
            <person name="Lin Z.L."/>
            <person name="Jiang N."/>
            <person name="Gai X."/>
            <person name="Ma J.H."/>
            <person name="Lei L.P."/>
            <person name="Xia Z.Y."/>
        </authorList>
    </citation>
    <scope>NUCLEOTIDE SEQUENCE [LARGE SCALE GENOMIC DNA]</scope>
    <source>
        <strain evidence="1 2">LLRS-1</strain>
    </source>
</reference>
<evidence type="ECO:0000313" key="1">
    <source>
        <dbReference type="EMBL" id="QUP53549.1"/>
    </source>
</evidence>
<dbReference type="EMBL" id="CP046729">
    <property type="protein sequence ID" value="QUP53549.1"/>
    <property type="molecule type" value="Genomic_DNA"/>
</dbReference>
<gene>
    <name evidence="1" type="ORF">GO998_07100</name>
</gene>
<name>A0ABX7ZES2_9RALS</name>
<accession>A0ABX7ZES2</accession>
<organism evidence="1 2">
    <name type="scientific">Ralstonia syzygii</name>
    <dbReference type="NCBI Taxonomy" id="28097"/>
    <lineage>
        <taxon>Bacteria</taxon>
        <taxon>Pseudomonadati</taxon>
        <taxon>Pseudomonadota</taxon>
        <taxon>Betaproteobacteria</taxon>
        <taxon>Burkholderiales</taxon>
        <taxon>Burkholderiaceae</taxon>
        <taxon>Ralstonia</taxon>
        <taxon>Ralstonia solanacearum species complex</taxon>
    </lineage>
</organism>
<dbReference type="RefSeq" id="WP_211904829.1">
    <property type="nucleotide sequence ID" value="NZ_CP046729.1"/>
</dbReference>
<proteinExistence type="predicted"/>